<keyword evidence="1" id="KW-0732">Signal</keyword>
<evidence type="ECO:0000313" key="2">
    <source>
        <dbReference type="EMBL" id="QQV77483.1"/>
    </source>
</evidence>
<organism evidence="2 3">
    <name type="scientific">Sphingomonas aliaeris</name>
    <dbReference type="NCBI Taxonomy" id="2759526"/>
    <lineage>
        <taxon>Bacteria</taxon>
        <taxon>Pseudomonadati</taxon>
        <taxon>Pseudomonadota</taxon>
        <taxon>Alphaproteobacteria</taxon>
        <taxon>Sphingomonadales</taxon>
        <taxon>Sphingomonadaceae</taxon>
        <taxon>Sphingomonas</taxon>
    </lineage>
</organism>
<dbReference type="Proteomes" id="UP000595894">
    <property type="component" value="Chromosome"/>
</dbReference>
<sequence length="254" mass="25988">MILTLLLATTAAIQSPQASAGPPAQTDRYTHCMDLATTKPAAGIEEGSRWRLSGGGVLARQCLGVAYANAGKLDAAAMEFEAAARAAELAKDGRSAAYWAQAGNAWLAAKSSDKARAALDAALAGGTLTGLELGEVYLDHARAQVANGELESARGDIDQALTTASADPLAWLLSATLARRMDDLPRAKKDIAEALRRSGDDASVQLEAGNIAALGGDEAGAKEAWKRAVAIAPDAPAGKSAQAALAQFLPKATP</sequence>
<dbReference type="SUPFAM" id="SSF48452">
    <property type="entry name" value="TPR-like"/>
    <property type="match status" value="1"/>
</dbReference>
<dbReference type="AlphaFoldDB" id="A0A974NVG4"/>
<dbReference type="InterPro" id="IPR019734">
    <property type="entry name" value="TPR_rpt"/>
</dbReference>
<reference evidence="3" key="1">
    <citation type="submission" date="2020-09" db="EMBL/GenBank/DDBJ databases">
        <title>Sphingomonas sp., a new species isolated from pork steak.</title>
        <authorList>
            <person name="Heidler von Heilborn D."/>
        </authorList>
    </citation>
    <scope>NUCLEOTIDE SEQUENCE [LARGE SCALE GENOMIC DNA]</scope>
</reference>
<proteinExistence type="predicted"/>
<evidence type="ECO:0000313" key="3">
    <source>
        <dbReference type="Proteomes" id="UP000595894"/>
    </source>
</evidence>
<evidence type="ECO:0000256" key="1">
    <source>
        <dbReference type="SAM" id="SignalP"/>
    </source>
</evidence>
<evidence type="ECO:0008006" key="4">
    <source>
        <dbReference type="Google" id="ProtNLM"/>
    </source>
</evidence>
<gene>
    <name evidence="2" type="ORF">H5J25_01260</name>
</gene>
<dbReference type="Gene3D" id="1.25.40.10">
    <property type="entry name" value="Tetratricopeptide repeat domain"/>
    <property type="match status" value="1"/>
</dbReference>
<dbReference type="RefSeq" id="WP_202093983.1">
    <property type="nucleotide sequence ID" value="NZ_CP061035.1"/>
</dbReference>
<feature type="chain" id="PRO_5036810608" description="Tetratricopeptide repeat protein" evidence="1">
    <location>
        <begin position="21"/>
        <end position="254"/>
    </location>
</feature>
<dbReference type="EMBL" id="CP061035">
    <property type="protein sequence ID" value="QQV77483.1"/>
    <property type="molecule type" value="Genomic_DNA"/>
</dbReference>
<feature type="signal peptide" evidence="1">
    <location>
        <begin position="1"/>
        <end position="20"/>
    </location>
</feature>
<keyword evidence="3" id="KW-1185">Reference proteome</keyword>
<dbReference type="InterPro" id="IPR011990">
    <property type="entry name" value="TPR-like_helical_dom_sf"/>
</dbReference>
<name>A0A974NVG4_9SPHN</name>
<protein>
    <recommendedName>
        <fullName evidence="4">Tetratricopeptide repeat protein</fullName>
    </recommendedName>
</protein>
<accession>A0A974NVG4</accession>
<dbReference type="SMART" id="SM00028">
    <property type="entry name" value="TPR"/>
    <property type="match status" value="4"/>
</dbReference>
<dbReference type="KEGG" id="sari:H5J25_01260"/>